<protein>
    <submittedName>
        <fullName evidence="2">Uncharacterized protein</fullName>
    </submittedName>
</protein>
<sequence length="118" mass="13066">MATMMRPMAAEEPVFLERGPGAPVQKGLLGHEGLVEIAVAVEDEALSHESLLVNPFHEISVDDAGRADGKGRHADDAPKRHISKSDPLTVLRRRRERLRRFIILHDSPTDEKVEGVTD</sequence>
<organism evidence="2 3">
    <name type="scientific">Aminithiophilus ramosus</name>
    <dbReference type="NCBI Taxonomy" id="3029084"/>
    <lineage>
        <taxon>Bacteria</taxon>
        <taxon>Thermotogati</taxon>
        <taxon>Synergistota</taxon>
        <taxon>Synergistia</taxon>
        <taxon>Synergistales</taxon>
        <taxon>Aminithiophilaceae</taxon>
        <taxon>Aminithiophilus</taxon>
    </lineage>
</organism>
<accession>A0A9Q7EV89</accession>
<evidence type="ECO:0000313" key="3">
    <source>
        <dbReference type="Proteomes" id="UP000671879"/>
    </source>
</evidence>
<gene>
    <name evidence="2" type="ORF">KAR29_13450</name>
</gene>
<name>A0A9Q7EV89_9BACT</name>
<dbReference type="EMBL" id="CP072943">
    <property type="protein sequence ID" value="QTX32288.1"/>
    <property type="molecule type" value="Genomic_DNA"/>
</dbReference>
<dbReference type="AlphaFoldDB" id="A0A9Q7EV89"/>
<reference evidence="3" key="1">
    <citation type="submission" date="2021-04" db="EMBL/GenBank/DDBJ databases">
        <title>A novel Synergistetes isolate from a pyrite-forming mixed culture.</title>
        <authorList>
            <person name="Bunk B."/>
            <person name="Sproer C."/>
            <person name="Spring S."/>
            <person name="Pester M."/>
        </authorList>
    </citation>
    <scope>NUCLEOTIDE SEQUENCE [LARGE SCALE GENOMIC DNA]</scope>
    <source>
        <strain evidence="3">J.5.4.2-T.3.5.2</strain>
    </source>
</reference>
<proteinExistence type="predicted"/>
<dbReference type="KEGG" id="aram:KAR29_13450"/>
<dbReference type="RefSeq" id="WP_274373510.1">
    <property type="nucleotide sequence ID" value="NZ_CP072943.1"/>
</dbReference>
<feature type="region of interest" description="Disordered" evidence="1">
    <location>
        <begin position="62"/>
        <end position="85"/>
    </location>
</feature>
<evidence type="ECO:0000313" key="2">
    <source>
        <dbReference type="EMBL" id="QTX32288.1"/>
    </source>
</evidence>
<dbReference type="Proteomes" id="UP000671879">
    <property type="component" value="Chromosome"/>
</dbReference>
<feature type="compositionally biased region" description="Basic and acidic residues" evidence="1">
    <location>
        <begin position="62"/>
        <end position="79"/>
    </location>
</feature>
<evidence type="ECO:0000256" key="1">
    <source>
        <dbReference type="SAM" id="MobiDB-lite"/>
    </source>
</evidence>
<keyword evidence="3" id="KW-1185">Reference proteome</keyword>